<protein>
    <recommendedName>
        <fullName evidence="2">FAD-binding PCMH-type domain-containing protein</fullName>
    </recommendedName>
</protein>
<dbReference type="EMBL" id="UINC01084268">
    <property type="protein sequence ID" value="SVC30755.1"/>
    <property type="molecule type" value="Genomic_DNA"/>
</dbReference>
<dbReference type="GO" id="GO:0071949">
    <property type="term" value="F:FAD binding"/>
    <property type="evidence" value="ECO:0007669"/>
    <property type="project" value="InterPro"/>
</dbReference>
<name>A0A382L4L9_9ZZZZ</name>
<feature type="non-terminal residue" evidence="3">
    <location>
        <position position="279"/>
    </location>
</feature>
<dbReference type="InterPro" id="IPR016167">
    <property type="entry name" value="FAD-bd_PCMH_sub1"/>
</dbReference>
<evidence type="ECO:0000259" key="2">
    <source>
        <dbReference type="PROSITE" id="PS51387"/>
    </source>
</evidence>
<accession>A0A382L4L9</accession>
<dbReference type="AlphaFoldDB" id="A0A382L4L9"/>
<dbReference type="GO" id="GO:0008720">
    <property type="term" value="F:D-lactate dehydrogenase (NAD+) activity"/>
    <property type="evidence" value="ECO:0007669"/>
    <property type="project" value="TreeGrafter"/>
</dbReference>
<dbReference type="PANTHER" id="PTHR11748:SF111">
    <property type="entry name" value="D-LACTATE DEHYDROGENASE, MITOCHONDRIAL-RELATED"/>
    <property type="match status" value="1"/>
</dbReference>
<dbReference type="GO" id="GO:1903457">
    <property type="term" value="P:lactate catabolic process"/>
    <property type="evidence" value="ECO:0007669"/>
    <property type="project" value="TreeGrafter"/>
</dbReference>
<evidence type="ECO:0000256" key="1">
    <source>
        <dbReference type="ARBA" id="ARBA00008000"/>
    </source>
</evidence>
<reference evidence="3" key="1">
    <citation type="submission" date="2018-05" db="EMBL/GenBank/DDBJ databases">
        <authorList>
            <person name="Lanie J.A."/>
            <person name="Ng W.-L."/>
            <person name="Kazmierczak K.M."/>
            <person name="Andrzejewski T.M."/>
            <person name="Davidsen T.M."/>
            <person name="Wayne K.J."/>
            <person name="Tettelin H."/>
            <person name="Glass J.I."/>
            <person name="Rusch D."/>
            <person name="Podicherti R."/>
            <person name="Tsui H.-C.T."/>
            <person name="Winkler M.E."/>
        </authorList>
    </citation>
    <scope>NUCLEOTIDE SEQUENCE</scope>
</reference>
<gene>
    <name evidence="3" type="ORF">METZ01_LOCUS283609</name>
</gene>
<dbReference type="Gene3D" id="3.30.43.10">
    <property type="entry name" value="Uridine Diphospho-n-acetylenolpyruvylglucosamine Reductase, domain 2"/>
    <property type="match status" value="1"/>
</dbReference>
<dbReference type="SUPFAM" id="SSF56176">
    <property type="entry name" value="FAD-binding/transporter-associated domain-like"/>
    <property type="match status" value="1"/>
</dbReference>
<dbReference type="PROSITE" id="PS51387">
    <property type="entry name" value="FAD_PCMH"/>
    <property type="match status" value="1"/>
</dbReference>
<dbReference type="Pfam" id="PF01565">
    <property type="entry name" value="FAD_binding_4"/>
    <property type="match status" value="1"/>
</dbReference>
<dbReference type="PANTHER" id="PTHR11748">
    <property type="entry name" value="D-LACTATE DEHYDROGENASE"/>
    <property type="match status" value="1"/>
</dbReference>
<feature type="domain" description="FAD-binding PCMH-type" evidence="2">
    <location>
        <begin position="1"/>
        <end position="219"/>
    </location>
</feature>
<proteinExistence type="inferred from homology"/>
<comment type="similarity">
    <text evidence="1">Belongs to the FAD-binding oxidoreductase/transferase type 4 family.</text>
</comment>
<dbReference type="InterPro" id="IPR016166">
    <property type="entry name" value="FAD-bd_PCMH"/>
</dbReference>
<dbReference type="InterPro" id="IPR016169">
    <property type="entry name" value="FAD-bd_PCMH_sub2"/>
</dbReference>
<dbReference type="GO" id="GO:0004458">
    <property type="term" value="F:D-lactate dehydrogenase (cytochrome) activity"/>
    <property type="evidence" value="ECO:0007669"/>
    <property type="project" value="TreeGrafter"/>
</dbReference>
<sequence>MEGFADLLVRPKSNIECSIILKTCYICNILLTVSAGKTNLTGSATPIGGVILSTSLLTKPDIELDLKNKKASSPVGIPLENFRNKVLELSNNKLYYPADPTSRNDAFVGGTLSTNASGFVPGQKGSTRYWVKEIEFLLPNGDLVEIKRGQYISDKGFFTLEYNSNSIQLPIPTYNRPKIKNASGLYSDKNGTIDLVDLIIGSEGILGMISSCQLGLAINPKSKLELFISLNSESEAIDFHDFLNNHLNQDLSQITAMEYFGYNSQNYMNHKEFLFSNEN</sequence>
<evidence type="ECO:0000313" key="3">
    <source>
        <dbReference type="EMBL" id="SVC30755.1"/>
    </source>
</evidence>
<dbReference type="Gene3D" id="3.30.465.10">
    <property type="match status" value="1"/>
</dbReference>
<dbReference type="InterPro" id="IPR006094">
    <property type="entry name" value="Oxid_FAD_bind_N"/>
</dbReference>
<organism evidence="3">
    <name type="scientific">marine metagenome</name>
    <dbReference type="NCBI Taxonomy" id="408172"/>
    <lineage>
        <taxon>unclassified sequences</taxon>
        <taxon>metagenomes</taxon>
        <taxon>ecological metagenomes</taxon>
    </lineage>
</organism>
<dbReference type="InterPro" id="IPR036318">
    <property type="entry name" value="FAD-bd_PCMH-like_sf"/>
</dbReference>